<evidence type="ECO:0000313" key="4">
    <source>
        <dbReference type="Proteomes" id="UP000785679"/>
    </source>
</evidence>
<evidence type="ECO:0000256" key="1">
    <source>
        <dbReference type="SAM" id="MobiDB-lite"/>
    </source>
</evidence>
<accession>A0A8J8ND91</accession>
<organism evidence="3 4">
    <name type="scientific">Halteria grandinella</name>
    <dbReference type="NCBI Taxonomy" id="5974"/>
    <lineage>
        <taxon>Eukaryota</taxon>
        <taxon>Sar</taxon>
        <taxon>Alveolata</taxon>
        <taxon>Ciliophora</taxon>
        <taxon>Intramacronucleata</taxon>
        <taxon>Spirotrichea</taxon>
        <taxon>Stichotrichia</taxon>
        <taxon>Sporadotrichida</taxon>
        <taxon>Halteriidae</taxon>
        <taxon>Halteria</taxon>
    </lineage>
</organism>
<name>A0A8J8ND91_HALGN</name>
<sequence>MDPALAEGHQLLYDREAPFELRIQDPNNGPQEVGTLEAIRVKVLVLADDNNHIQNVKVELTSENDLFFHYTHLVDEDSFRSMQESQKLMIDFNEYPNILVKMVNSCIKEPHSFLAVFIMSRDGTAKLDFIQNIEYKFIELLSTDFMASSEEVVRQSITFRYNSVKSKVALMEARLKDVNALVKVKNPSLLLQIQKSTPSSVNVGGSQSLHHHHTSHSQQHTGQPSQSRRFK</sequence>
<dbReference type="Proteomes" id="UP000785679">
    <property type="component" value="Unassembled WGS sequence"/>
</dbReference>
<reference evidence="3" key="1">
    <citation type="submission" date="2019-06" db="EMBL/GenBank/DDBJ databases">
        <authorList>
            <person name="Zheng W."/>
        </authorList>
    </citation>
    <scope>NUCLEOTIDE SEQUENCE</scope>
    <source>
        <strain evidence="3">QDHG01</strain>
    </source>
</reference>
<keyword evidence="4" id="KW-1185">Reference proteome</keyword>
<dbReference type="PANTHER" id="PTHR34230:SF2">
    <property type="entry name" value="SPINDLE ASSEMBLY ABNORMAL PROTEIN 6 N-TERMINAL DOMAIN-CONTAINING PROTEIN"/>
    <property type="match status" value="1"/>
</dbReference>
<dbReference type="InterPro" id="IPR032396">
    <property type="entry name" value="SAS-6_N"/>
</dbReference>
<dbReference type="EMBL" id="RRYP01021898">
    <property type="protein sequence ID" value="TNV72554.1"/>
    <property type="molecule type" value="Genomic_DNA"/>
</dbReference>
<dbReference type="InterPro" id="IPR038558">
    <property type="entry name" value="SAS-6_N_sf"/>
</dbReference>
<dbReference type="CDD" id="cd10142">
    <property type="entry name" value="HD_SAS6_N"/>
    <property type="match status" value="1"/>
</dbReference>
<protein>
    <recommendedName>
        <fullName evidence="2">Spindle assembly abnormal protein 6 N-terminal domain-containing protein</fullName>
    </recommendedName>
</protein>
<gene>
    <name evidence="3" type="ORF">FGO68_gene9389</name>
</gene>
<dbReference type="PANTHER" id="PTHR34230">
    <property type="entry name" value="ASSEMBLY ABNORMAL PROTEIN 6, PUTATIVE-RELATED"/>
    <property type="match status" value="1"/>
</dbReference>
<proteinExistence type="predicted"/>
<dbReference type="Pfam" id="PF16531">
    <property type="entry name" value="SAS-6_N"/>
    <property type="match status" value="1"/>
</dbReference>
<evidence type="ECO:0000313" key="3">
    <source>
        <dbReference type="EMBL" id="TNV72554.1"/>
    </source>
</evidence>
<feature type="compositionally biased region" description="Low complexity" evidence="1">
    <location>
        <begin position="216"/>
        <end position="231"/>
    </location>
</feature>
<dbReference type="OrthoDB" id="49058at2759"/>
<feature type="domain" description="Spindle assembly abnormal protein 6 N-terminal" evidence="2">
    <location>
        <begin position="12"/>
        <end position="145"/>
    </location>
</feature>
<evidence type="ECO:0000259" key="2">
    <source>
        <dbReference type="Pfam" id="PF16531"/>
    </source>
</evidence>
<comment type="caution">
    <text evidence="3">The sequence shown here is derived from an EMBL/GenBank/DDBJ whole genome shotgun (WGS) entry which is preliminary data.</text>
</comment>
<dbReference type="AlphaFoldDB" id="A0A8J8ND91"/>
<dbReference type="Gene3D" id="2.170.210.20">
    <property type="entry name" value="Spindle assembly abnormal protein 6, N-terminal domain"/>
    <property type="match status" value="1"/>
</dbReference>
<feature type="region of interest" description="Disordered" evidence="1">
    <location>
        <begin position="201"/>
        <end position="231"/>
    </location>
</feature>